<evidence type="ECO:0000313" key="2">
    <source>
        <dbReference type="Proteomes" id="UP000218287"/>
    </source>
</evidence>
<sequence length="138" mass="15841">MRIANCELVRGPLLICAAKKTSIYQNLTHNYFLSKYQQILANTDNYIEWDDLPFGHAVALVDLTACINMTEAFIKQQSQTELDTGNWRVGRFAWRLDNIRWIVQPLPITGKQGLFNVEVDFDEHQLEAISVAMPKLQS</sequence>
<reference evidence="1 2" key="1">
    <citation type="submission" date="2017-06" db="EMBL/GenBank/DDBJ databases">
        <title>Genome sequencing of cyanobaciteial culture collection at National Institute for Environmental Studies (NIES).</title>
        <authorList>
            <person name="Hirose Y."/>
            <person name="Shimura Y."/>
            <person name="Fujisawa T."/>
            <person name="Nakamura Y."/>
            <person name="Kawachi M."/>
        </authorList>
    </citation>
    <scope>NUCLEOTIDE SEQUENCE [LARGE SCALE GENOMIC DNA]</scope>
    <source>
        <strain evidence="1 2">NIES-21</strain>
        <plasmid evidence="2">Plasmid2 dna</plasmid>
    </source>
</reference>
<keyword evidence="2" id="KW-1185">Reference proteome</keyword>
<dbReference type="AlphaFoldDB" id="A0A1Z4GRF3"/>
<proteinExistence type="predicted"/>
<organism evidence="1 2">
    <name type="scientific">Anabaenopsis circularis NIES-21</name>
    <dbReference type="NCBI Taxonomy" id="1085406"/>
    <lineage>
        <taxon>Bacteria</taxon>
        <taxon>Bacillati</taxon>
        <taxon>Cyanobacteriota</taxon>
        <taxon>Cyanophyceae</taxon>
        <taxon>Nostocales</taxon>
        <taxon>Nodulariaceae</taxon>
        <taxon>Anabaenopsis</taxon>
    </lineage>
</organism>
<name>A0A1Z4GRF3_9CYAN</name>
<dbReference type="SUPFAM" id="SSF88697">
    <property type="entry name" value="PUA domain-like"/>
    <property type="match status" value="1"/>
</dbReference>
<geneLocation type="plasmid" evidence="2">
    <name>Plasmid2 dna</name>
</geneLocation>
<protein>
    <submittedName>
        <fullName evidence="1">Uncharacterized protein</fullName>
    </submittedName>
</protein>
<evidence type="ECO:0000313" key="1">
    <source>
        <dbReference type="EMBL" id="BAY20092.1"/>
    </source>
</evidence>
<accession>A0A1Z4GRF3</accession>
<dbReference type="EMBL" id="AP018176">
    <property type="protein sequence ID" value="BAY20092.1"/>
    <property type="molecule type" value="Genomic_DNA"/>
</dbReference>
<keyword evidence="1" id="KW-0614">Plasmid</keyword>
<gene>
    <name evidence="1" type="ORF">NIES21_59620</name>
</gene>
<dbReference type="InterPro" id="IPR015947">
    <property type="entry name" value="PUA-like_sf"/>
</dbReference>
<dbReference type="Proteomes" id="UP000218287">
    <property type="component" value="Plasmid Plasmid2 dna"/>
</dbReference>